<evidence type="ECO:0000259" key="7">
    <source>
        <dbReference type="Pfam" id="PF12166"/>
    </source>
</evidence>
<feature type="domain" description="Piezo non-specific cation channel cap" evidence="7">
    <location>
        <begin position="2252"/>
        <end position="2527"/>
    </location>
</feature>
<organism evidence="11 12">
    <name type="scientific">Coffea arabica</name>
    <name type="common">Arabian coffee</name>
    <dbReference type="NCBI Taxonomy" id="13443"/>
    <lineage>
        <taxon>Eukaryota</taxon>
        <taxon>Viridiplantae</taxon>
        <taxon>Streptophyta</taxon>
        <taxon>Embryophyta</taxon>
        <taxon>Tracheophyta</taxon>
        <taxon>Spermatophyta</taxon>
        <taxon>Magnoliopsida</taxon>
        <taxon>eudicotyledons</taxon>
        <taxon>Gunneridae</taxon>
        <taxon>Pentapetalae</taxon>
        <taxon>asterids</taxon>
        <taxon>lamiids</taxon>
        <taxon>Gentianales</taxon>
        <taxon>Rubiaceae</taxon>
        <taxon>Ixoroideae</taxon>
        <taxon>Gardenieae complex</taxon>
        <taxon>Bertiereae - Coffeeae clade</taxon>
        <taxon>Coffeeae</taxon>
        <taxon>Coffea</taxon>
    </lineage>
</organism>
<evidence type="ECO:0000256" key="1">
    <source>
        <dbReference type="ARBA" id="ARBA00004141"/>
    </source>
</evidence>
<evidence type="ECO:0000259" key="10">
    <source>
        <dbReference type="Pfam" id="PF25288"/>
    </source>
</evidence>
<dbReference type="InterPro" id="IPR056770">
    <property type="entry name" value="Piezo_THU9_anchor"/>
</dbReference>
<feature type="transmembrane region" description="Helical" evidence="6">
    <location>
        <begin position="441"/>
        <end position="466"/>
    </location>
</feature>
<comment type="subcellular location">
    <subcellularLocation>
        <location evidence="1">Membrane</location>
        <topology evidence="1">Multi-pass membrane protein</topology>
    </subcellularLocation>
</comment>
<feature type="transmembrane region" description="Helical" evidence="6">
    <location>
        <begin position="104"/>
        <end position="125"/>
    </location>
</feature>
<protein>
    <submittedName>
        <fullName evidence="12">Piezo-type mechanosensitive ion channel homolog isoform X1</fullName>
    </submittedName>
</protein>
<feature type="transmembrane region" description="Helical" evidence="6">
    <location>
        <begin position="544"/>
        <end position="563"/>
    </location>
</feature>
<keyword evidence="3 6" id="KW-0812">Transmembrane</keyword>
<feature type="transmembrane region" description="Helical" evidence="6">
    <location>
        <begin position="1110"/>
        <end position="1130"/>
    </location>
</feature>
<evidence type="ECO:0000259" key="9">
    <source>
        <dbReference type="Pfam" id="PF24874"/>
    </source>
</evidence>
<dbReference type="PANTHER" id="PTHR13167:SF46">
    <property type="entry name" value="PIEZO NON-SPECIFIC CATION CHANNEL R-RAS-BINDING DOMAIN-CONTAINING PROTEIN"/>
    <property type="match status" value="1"/>
</dbReference>
<evidence type="ECO:0000256" key="2">
    <source>
        <dbReference type="ARBA" id="ARBA00007821"/>
    </source>
</evidence>
<comment type="similarity">
    <text evidence="2">Belongs to the PIEZO (TC 1.A.75) family.</text>
</comment>
<dbReference type="GeneID" id="140037046"/>
<feature type="transmembrane region" description="Helical" evidence="6">
    <location>
        <begin position="503"/>
        <end position="532"/>
    </location>
</feature>
<feature type="transmembrane region" description="Helical" evidence="6">
    <location>
        <begin position="1072"/>
        <end position="1098"/>
    </location>
</feature>
<dbReference type="InterPro" id="IPR056768">
    <property type="entry name" value="THU_Piezo"/>
</dbReference>
<feature type="transmembrane region" description="Helical" evidence="6">
    <location>
        <begin position="2031"/>
        <end position="2052"/>
    </location>
</feature>
<name>A0ABM4WYM9_COFAR</name>
<keyword evidence="5 6" id="KW-0472">Membrane</keyword>
<keyword evidence="4 6" id="KW-1133">Transmembrane helix</keyword>
<evidence type="ECO:0000256" key="5">
    <source>
        <dbReference type="ARBA" id="ARBA00023136"/>
    </source>
</evidence>
<dbReference type="Proteomes" id="UP001652660">
    <property type="component" value="Chromosome 2e"/>
</dbReference>
<accession>A0ABM4WYM9</accession>
<dbReference type="Pfam" id="PF24874">
    <property type="entry name" value="Piezo_THU9_anchor"/>
    <property type="match status" value="1"/>
</dbReference>
<gene>
    <name evidence="12" type="primary">LOC140037046</name>
</gene>
<evidence type="ECO:0000313" key="11">
    <source>
        <dbReference type="Proteomes" id="UP001652660"/>
    </source>
</evidence>
<evidence type="ECO:0000256" key="3">
    <source>
        <dbReference type="ARBA" id="ARBA00022692"/>
    </source>
</evidence>
<feature type="transmembrane region" description="Helical" evidence="6">
    <location>
        <begin position="169"/>
        <end position="186"/>
    </location>
</feature>
<feature type="transmembrane region" description="Helical" evidence="6">
    <location>
        <begin position="12"/>
        <end position="37"/>
    </location>
</feature>
<proteinExistence type="inferred from homology"/>
<dbReference type="RefSeq" id="XP_071936883.1">
    <property type="nucleotide sequence ID" value="XM_072080782.1"/>
</dbReference>
<evidence type="ECO:0000256" key="4">
    <source>
        <dbReference type="ARBA" id="ARBA00022989"/>
    </source>
</evidence>
<dbReference type="InterPro" id="IPR027272">
    <property type="entry name" value="Piezo"/>
</dbReference>
<feature type="transmembrane region" description="Helical" evidence="6">
    <location>
        <begin position="1279"/>
        <end position="1297"/>
    </location>
</feature>
<feature type="transmembrane region" description="Helical" evidence="6">
    <location>
        <begin position="827"/>
        <end position="857"/>
    </location>
</feature>
<dbReference type="InterPro" id="IPR031334">
    <property type="entry name" value="Piezo_cap_dom"/>
</dbReference>
<feature type="transmembrane region" description="Helical" evidence="6">
    <location>
        <begin position="701"/>
        <end position="719"/>
    </location>
</feature>
<feature type="transmembrane region" description="Helical" evidence="6">
    <location>
        <begin position="1679"/>
        <end position="1705"/>
    </location>
</feature>
<feature type="domain" description="Piezo-type mechanosensitive ion channel homolog" evidence="10">
    <location>
        <begin position="489"/>
        <end position="618"/>
    </location>
</feature>
<sequence>MGSSIAGIVIPLLLFAASLLNWSVIGLADLFTSLLILSTGVEGSYCWKHVIVLWHVIMLSGAVIISHFLFHLTVAIEGDHWGVADAWWAKLLGFVRDQSQSPHAVIYSLLIHIIVGVVALTKIYMSRTFPDSLGQSCLLDLGLSSESQGQLTIHVKYSFSVQDTHAFHFRFKVLCYLFLPAVQLLLGISHPSWVSLPFFLCSCIGLVKWSMTSKFLGLFWCWRYLLFYAGVNIILLYAYQLPLEFSNMLEQFADLTGLYKFSLKSDWPEICSGISLLLFYSMLSYVRHDLIEINEIFSTKQTDLTEQLLPKTHSFLIHELRCNVMRTSILHSEAIMWRFTINFFTYGFPVSLFALSFWSFQFTSLCSFGLLAYVGYVIYAFPSLFHLHRLNSLLLVFILLWAACTYIFNIIFTLLNKKLEKDMALWEAIGLWHYSKPGLYLLAQFFPAILLTMGNLVNSTVFSYLIDGDGQPKYRNLAAQEKEEKEVFVIATIAWGFRKVSRAIVLVLLFFIALRPGFVHAVYMIFFMIYLLSHTISRKLRQSLILLCEAHFAALFILQLNVISRVLEEKGSWAAEIFSQSGLLDGTSSMEFATIAGLASFCAIQNHGFDILCSFSTIVQFTPLPPFGWRFWKAGLNKSVLLSVYALISRGIEYDNSLPEQRTMLYLSAIGQKFLHAYRACGTYIVCLTVLLTVYHVKPNYISFGYLFFLLLWMNGRQLREKTSRYWWFPLKVYAILVCILIYCLNVFISLKRWLSSLTDLFHVFGFNPDASSIENIWMSLAVLVVMVLYSYERRRSRSLNLADKETEENVKFSFMRRLLIWHCEKILSLSLFYASVSPISAFGFVYLIGLVIFSTFPKSSHIPSKIFLAYSGFHLAMDYLFQMWGEKAKMLPGQTNFNLSLLLGLRLFEHGFFGLESGMRCKVLVIAACLLQYNIFHWLKKMPSNYGHHDKWEEPCALFNLMEEQPIAGPSYAKESEPSAETSAFLRKHKGPMSNSWPSLETSTGVLENRNRNDTFRRIWGSSKDSFKWNKKWILLLRKERLEMQMTTIKIYLAYWMENIFNLFGLEINMIGLLLASFAVLNAISLLYVTSLAACILMTRHTIRKLWPIFVLSFGSVLILEYLTIWVGMVDSKQQFPKIAKRPCHECWKNSALFFEHCKKCWLGLKYLTIWVGMVDSKQQFPKIAKRPCHECWKNSALFFEHCKKCWLGIIVDDPRMLISYYMVFMLSCLKLRADYMSNPSGMHTYWQVIMQSRMAAAFSDLSFETKSMWTFLDYLRLYGYCHLLDLVLALILITGTLEYDILHLGYLGFALAFFRLRLKILKERNKIFKFLRIYNFSLIILSLAYQSPFVGDSNEGKCKTTDYIHEVIGFYKYDYGFRITSRSAVVEIIIFMLVSLQSHIFSSPEFDFVSKYLEVEQIDALIREQEKRASWKTAQLQHIRKSVEEKRLRNLQVENIKSEMLNLQINLHSLSTNATLSSASLGSQGQQGRLNSFSYHQSSNLQNDEANVKKNGQDSYSLFPFDTSSLKGLRRGSLGVDSMNASMGSSQEISELNETSSYLFPGLEEDYTEYNKSKHNLLISAFHLVGDGVSHARSFGKKAVRNLVNFFNIEDELDLNDNASENEVYYELESQNIGFDPVEQMHSFHSASDKTVSDATCLQIGMIFRFMWVQMRANNDILCYCCFVLIFLWNFSLLSIVYLAALFLYALCVNTGPSYIFWFIMLIYSEICILLQYLYQVIIQHCGLGIDTSFLEELGFPDHRIRSSIVISNLPLFLVYLFTLIQTFISAREGKWASITEFGSLGPKKKDPKVSTSTPYWLEQVYKLLLPVKDAMEKIIRSLYWYWKSVTKGAETPPYFVQLSMEVKVWPEDGIQPERIESGINKLLKAVIDMRSQDTRQNGPHMPSRVRIQSIERSTENPSVALAVFEVVLASSMEGSVPMKLYKPLTPAADIAKEILIAQRTGIFEEIGFPYPVLSVIGGGKRDIDLYAFVFCADLAVFFLVAIFYQSVIKNKSELLEVYQLEDQFPKEFVFVLMVIFFLIMIDRIIYLCSFATGKVISYLFSLFLFTYSTTKYACGMQPSHQHAGKFALRAIYLTKAISLALQAIQIRHGLPHKSTLYRQFLTSSVSKVNFLCFRLYRALPFLYELRCVLDWSCTTTSLTMYDWLKLEDIYSSLFLVKCNEDLHRVKHHQGQKQSKMTKFCNGICLFLVLICVIWAPMLMYSSGNPTNIANPIKDASVQIDIRTISGKLTLFETTLCRKLSWNELDTLVDLDPLDLLSSYNEKDIQLICCEADASASWHVPPVVQARFIQSINYSMNVVFHWQFTRDRPKGKEVVNYDIHIQDADLPKPEEVMQVLNGTLNSFRIYNLYPRYFRVTGSGDVRFIEQPVNLVTGDLVFHRGDPEWWSFHDLDVSDRSGCGELAGPMAVIVSEETPQGIIGDTLSKFSIWGLYITFVLAVGRFIRLQCSDLRMRIPFEDLPYCDRLIAICEDIYAARAEGELEVEEVLYWTLVKIYRSPHMLLEYTKRD</sequence>
<feature type="transmembrane region" description="Helical" evidence="6">
    <location>
        <begin position="1218"/>
        <end position="1235"/>
    </location>
</feature>
<feature type="transmembrane region" description="Helical" evidence="6">
    <location>
        <begin position="2447"/>
        <end position="2464"/>
    </location>
</feature>
<feature type="transmembrane region" description="Helical" evidence="6">
    <location>
        <begin position="221"/>
        <end position="239"/>
    </location>
</feature>
<feature type="transmembrane region" description="Helical" evidence="6">
    <location>
        <begin position="49"/>
        <end position="70"/>
    </location>
</feature>
<feature type="transmembrane region" description="Helical" evidence="6">
    <location>
        <begin position="1303"/>
        <end position="1320"/>
    </location>
</feature>
<feature type="transmembrane region" description="Helical" evidence="6">
    <location>
        <begin position="393"/>
        <end position="415"/>
    </location>
</feature>
<feature type="transmembrane region" description="Helical" evidence="6">
    <location>
        <begin position="2202"/>
        <end position="2223"/>
    </location>
</feature>
<feature type="transmembrane region" description="Helical" evidence="6">
    <location>
        <begin position="677"/>
        <end position="695"/>
    </location>
</feature>
<dbReference type="Pfam" id="PF12166">
    <property type="entry name" value="Piezo_cap"/>
    <property type="match status" value="1"/>
</dbReference>
<reference evidence="12" key="1">
    <citation type="submission" date="2025-08" db="UniProtKB">
        <authorList>
            <consortium name="RefSeq"/>
        </authorList>
    </citation>
    <scope>IDENTIFICATION</scope>
    <source>
        <tissue evidence="12">Leaves</tissue>
    </source>
</reference>
<keyword evidence="11" id="KW-1185">Reference proteome</keyword>
<feature type="transmembrane region" description="Helical" evidence="6">
    <location>
        <begin position="1988"/>
        <end position="2010"/>
    </location>
</feature>
<evidence type="ECO:0000259" key="8">
    <source>
        <dbReference type="Pfam" id="PF23188"/>
    </source>
</evidence>
<feature type="transmembrane region" description="Helical" evidence="6">
    <location>
        <begin position="1332"/>
        <end position="1349"/>
    </location>
</feature>
<feature type="domain" description="Piezo transmembrane helical unit" evidence="8">
    <location>
        <begin position="1675"/>
        <end position="1794"/>
    </location>
</feature>
<dbReference type="InterPro" id="IPR057611">
    <property type="entry name" value="PIEZO_dom"/>
</dbReference>
<dbReference type="Pfam" id="PF23188">
    <property type="entry name" value="THU_Piezo1"/>
    <property type="match status" value="1"/>
</dbReference>
<evidence type="ECO:0000256" key="6">
    <source>
        <dbReference type="SAM" id="Phobius"/>
    </source>
</evidence>
<feature type="transmembrane region" description="Helical" evidence="6">
    <location>
        <begin position="335"/>
        <end position="356"/>
    </location>
</feature>
<feature type="domain" description="Piezo THU9 and anchor" evidence="9">
    <location>
        <begin position="1987"/>
        <end position="2224"/>
    </location>
</feature>
<feature type="transmembrane region" description="Helical" evidence="6">
    <location>
        <begin position="771"/>
        <end position="792"/>
    </location>
</feature>
<evidence type="ECO:0000313" key="12">
    <source>
        <dbReference type="RefSeq" id="XP_071936883.1"/>
    </source>
</evidence>
<feature type="transmembrane region" description="Helical" evidence="6">
    <location>
        <begin position="1717"/>
        <end position="1737"/>
    </location>
</feature>
<feature type="transmembrane region" description="Helical" evidence="6">
    <location>
        <begin position="1767"/>
        <end position="1787"/>
    </location>
</feature>
<feature type="transmembrane region" description="Helical" evidence="6">
    <location>
        <begin position="362"/>
        <end position="381"/>
    </location>
</feature>
<dbReference type="PANTHER" id="PTHR13167">
    <property type="entry name" value="PIEZO-TYPE MECHANOSENSITIVE ION CHANNEL COMPONENT"/>
    <property type="match status" value="1"/>
</dbReference>
<dbReference type="Pfam" id="PF25288">
    <property type="entry name" value="PIEZO"/>
    <property type="match status" value="1"/>
</dbReference>
<feature type="transmembrane region" description="Helical" evidence="6">
    <location>
        <begin position="731"/>
        <end position="751"/>
    </location>
</feature>